<keyword evidence="1" id="KW-1133">Transmembrane helix</keyword>
<dbReference type="Proteomes" id="UP001279734">
    <property type="component" value="Unassembled WGS sequence"/>
</dbReference>
<accession>A0AAD3TIW0</accession>
<keyword evidence="4" id="KW-1185">Reference proteome</keyword>
<keyword evidence="1" id="KW-0472">Membrane</keyword>
<feature type="transmembrane region" description="Helical" evidence="1">
    <location>
        <begin position="53"/>
        <end position="74"/>
    </location>
</feature>
<evidence type="ECO:0000256" key="2">
    <source>
        <dbReference type="SAM" id="SignalP"/>
    </source>
</evidence>
<organism evidence="3 4">
    <name type="scientific">Nepenthes gracilis</name>
    <name type="common">Slender pitcher plant</name>
    <dbReference type="NCBI Taxonomy" id="150966"/>
    <lineage>
        <taxon>Eukaryota</taxon>
        <taxon>Viridiplantae</taxon>
        <taxon>Streptophyta</taxon>
        <taxon>Embryophyta</taxon>
        <taxon>Tracheophyta</taxon>
        <taxon>Spermatophyta</taxon>
        <taxon>Magnoliopsida</taxon>
        <taxon>eudicotyledons</taxon>
        <taxon>Gunneridae</taxon>
        <taxon>Pentapetalae</taxon>
        <taxon>Caryophyllales</taxon>
        <taxon>Nepenthaceae</taxon>
        <taxon>Nepenthes</taxon>
    </lineage>
</organism>
<sequence length="112" mass="12459">MEKCLWTSSNIFKAALLILFSVMAENLYGCTVEIDVQLTRILENARDKRKVNLIAIPITIAVASRASVFVQILWRMPAISVMPLAYTSIHIYGAVGTIHIHNQTNSNSVEQA</sequence>
<keyword evidence="2" id="KW-0732">Signal</keyword>
<evidence type="ECO:0000313" key="4">
    <source>
        <dbReference type="Proteomes" id="UP001279734"/>
    </source>
</evidence>
<proteinExistence type="predicted"/>
<keyword evidence="1" id="KW-0812">Transmembrane</keyword>
<gene>
    <name evidence="3" type="ORF">Nepgr_032583</name>
</gene>
<feature type="signal peptide" evidence="2">
    <location>
        <begin position="1"/>
        <end position="24"/>
    </location>
</feature>
<comment type="caution">
    <text evidence="3">The sequence shown here is derived from an EMBL/GenBank/DDBJ whole genome shotgun (WGS) entry which is preliminary data.</text>
</comment>
<dbReference type="EMBL" id="BSYO01000038">
    <property type="protein sequence ID" value="GMH30740.1"/>
    <property type="molecule type" value="Genomic_DNA"/>
</dbReference>
<evidence type="ECO:0000313" key="3">
    <source>
        <dbReference type="EMBL" id="GMH30740.1"/>
    </source>
</evidence>
<feature type="chain" id="PRO_5042114323" evidence="2">
    <location>
        <begin position="25"/>
        <end position="112"/>
    </location>
</feature>
<dbReference type="AlphaFoldDB" id="A0AAD3TIW0"/>
<name>A0AAD3TIW0_NEPGR</name>
<evidence type="ECO:0000256" key="1">
    <source>
        <dbReference type="SAM" id="Phobius"/>
    </source>
</evidence>
<protein>
    <submittedName>
        <fullName evidence="3">Uncharacterized protein</fullName>
    </submittedName>
</protein>
<reference evidence="3" key="1">
    <citation type="submission" date="2023-05" db="EMBL/GenBank/DDBJ databases">
        <title>Nepenthes gracilis genome sequencing.</title>
        <authorList>
            <person name="Fukushima K."/>
        </authorList>
    </citation>
    <scope>NUCLEOTIDE SEQUENCE</scope>
    <source>
        <strain evidence="3">SING2019-196</strain>
    </source>
</reference>